<dbReference type="OrthoDB" id="9966488at2"/>
<organism evidence="2 3">
    <name type="scientific">Gordonia westfalica</name>
    <dbReference type="NCBI Taxonomy" id="158898"/>
    <lineage>
        <taxon>Bacteria</taxon>
        <taxon>Bacillati</taxon>
        <taxon>Actinomycetota</taxon>
        <taxon>Actinomycetes</taxon>
        <taxon>Mycobacteriales</taxon>
        <taxon>Gordoniaceae</taxon>
        <taxon>Gordonia</taxon>
    </lineage>
</organism>
<proteinExistence type="predicted"/>
<dbReference type="EMBL" id="FNLM01000031">
    <property type="protein sequence ID" value="SDT94414.1"/>
    <property type="molecule type" value="Genomic_DNA"/>
</dbReference>
<feature type="compositionally biased region" description="Basic residues" evidence="1">
    <location>
        <begin position="1"/>
        <end position="16"/>
    </location>
</feature>
<feature type="region of interest" description="Disordered" evidence="1">
    <location>
        <begin position="1"/>
        <end position="47"/>
    </location>
</feature>
<reference evidence="2 3" key="1">
    <citation type="submission" date="2016-10" db="EMBL/GenBank/DDBJ databases">
        <authorList>
            <person name="de Groot N.N."/>
        </authorList>
    </citation>
    <scope>NUCLEOTIDE SEQUENCE [LARGE SCALE GENOMIC DNA]</scope>
    <source>
        <strain evidence="2 3">DSM 44215</strain>
    </source>
</reference>
<dbReference type="AlphaFoldDB" id="A0A1H2EH79"/>
<dbReference type="STRING" id="158898.SAMN04488548_13130"/>
<accession>A0A1H2EH79</accession>
<dbReference type="RefSeq" id="WP_074848449.1">
    <property type="nucleotide sequence ID" value="NZ_FNLM01000031.1"/>
</dbReference>
<evidence type="ECO:0000256" key="1">
    <source>
        <dbReference type="SAM" id="MobiDB-lite"/>
    </source>
</evidence>
<name>A0A1H2EH79_9ACTN</name>
<dbReference type="Proteomes" id="UP000183180">
    <property type="component" value="Unassembled WGS sequence"/>
</dbReference>
<evidence type="ECO:0000313" key="2">
    <source>
        <dbReference type="EMBL" id="SDT94414.1"/>
    </source>
</evidence>
<sequence>MWGFKTKGRARTKLMRARSETRDRPKKPGPKAHGSPNGAAVQRELRDQLERNHWAELIFGRLN</sequence>
<protein>
    <submittedName>
        <fullName evidence="2">Uncharacterized protein</fullName>
    </submittedName>
</protein>
<evidence type="ECO:0000313" key="3">
    <source>
        <dbReference type="Proteomes" id="UP000183180"/>
    </source>
</evidence>
<gene>
    <name evidence="2" type="ORF">SAMN04488548_13130</name>
</gene>